<gene>
    <name evidence="3" type="ORF">BRARA_C04083</name>
</gene>
<accession>A0A398A5F6</accession>
<feature type="compositionally biased region" description="Low complexity" evidence="1">
    <location>
        <begin position="326"/>
        <end position="339"/>
    </location>
</feature>
<dbReference type="AlphaFoldDB" id="A0A398A5F6"/>
<evidence type="ECO:0000259" key="2">
    <source>
        <dbReference type="Pfam" id="PF14111"/>
    </source>
</evidence>
<evidence type="ECO:0000313" key="3">
    <source>
        <dbReference type="EMBL" id="RID72178.1"/>
    </source>
</evidence>
<evidence type="ECO:0000313" key="4">
    <source>
        <dbReference type="Proteomes" id="UP000264353"/>
    </source>
</evidence>
<proteinExistence type="predicted"/>
<dbReference type="SUPFAM" id="SSF57756">
    <property type="entry name" value="Retrovirus zinc finger-like domains"/>
    <property type="match status" value="1"/>
</dbReference>
<dbReference type="PANTHER" id="PTHR31286:SF55">
    <property type="entry name" value="DUF4283 DOMAIN-CONTAINING PROTEIN"/>
    <property type="match status" value="1"/>
</dbReference>
<feature type="domain" description="DUF4283" evidence="2">
    <location>
        <begin position="36"/>
        <end position="120"/>
    </location>
</feature>
<dbReference type="InterPro" id="IPR036875">
    <property type="entry name" value="Znf_CCHC_sf"/>
</dbReference>
<feature type="region of interest" description="Disordered" evidence="1">
    <location>
        <begin position="243"/>
        <end position="268"/>
    </location>
</feature>
<dbReference type="InterPro" id="IPR025558">
    <property type="entry name" value="DUF4283"/>
</dbReference>
<reference evidence="3 4" key="1">
    <citation type="submission" date="2018-06" db="EMBL/GenBank/DDBJ databases">
        <title>WGS assembly of Brassica rapa FPsc.</title>
        <authorList>
            <person name="Bowman J."/>
            <person name="Kohchi T."/>
            <person name="Yamato K."/>
            <person name="Jenkins J."/>
            <person name="Shu S."/>
            <person name="Ishizaki K."/>
            <person name="Yamaoka S."/>
            <person name="Nishihama R."/>
            <person name="Nakamura Y."/>
            <person name="Berger F."/>
            <person name="Adam C."/>
            <person name="Aki S."/>
            <person name="Althoff F."/>
            <person name="Araki T."/>
            <person name="Arteaga-Vazquez M."/>
            <person name="Balasubrmanian S."/>
            <person name="Bauer D."/>
            <person name="Boehm C."/>
            <person name="Briginshaw L."/>
            <person name="Caballero-Perez J."/>
            <person name="Catarino B."/>
            <person name="Chen F."/>
            <person name="Chiyoda S."/>
            <person name="Chovatia M."/>
            <person name="Davies K."/>
            <person name="Delmans M."/>
            <person name="Demura T."/>
            <person name="Dierschke T."/>
            <person name="Dolan L."/>
            <person name="Dorantes-Acosta A."/>
            <person name="Eklund D."/>
            <person name="Florent S."/>
            <person name="Flores-Sandoval E."/>
            <person name="Fujiyama A."/>
            <person name="Fukuzawa H."/>
            <person name="Galik B."/>
            <person name="Grimanelli D."/>
            <person name="Grimwood J."/>
            <person name="Grossniklaus U."/>
            <person name="Hamada T."/>
            <person name="Haseloff J."/>
            <person name="Hetherington A."/>
            <person name="Higo A."/>
            <person name="Hirakawa Y."/>
            <person name="Hundley H."/>
            <person name="Ikeda Y."/>
            <person name="Inoue K."/>
            <person name="Inoue S."/>
            <person name="Ishida S."/>
            <person name="Jia Q."/>
            <person name="Kakita M."/>
            <person name="Kanazawa T."/>
            <person name="Kawai Y."/>
            <person name="Kawashima T."/>
            <person name="Kennedy M."/>
            <person name="Kinose K."/>
            <person name="Kinoshita T."/>
            <person name="Kohara Y."/>
            <person name="Koide E."/>
            <person name="Komatsu K."/>
            <person name="Kopischke S."/>
            <person name="Kubo M."/>
            <person name="Kyozuka J."/>
            <person name="Lagercrantz U."/>
            <person name="Lin S."/>
            <person name="Lindquist E."/>
            <person name="Lipzen A."/>
            <person name="Lu C."/>
            <person name="Luna E."/>
            <person name="Martienssen R."/>
            <person name="Minamino N."/>
            <person name="Mizutani M."/>
            <person name="Mizutani M."/>
            <person name="Mochizuki N."/>
            <person name="Monte I."/>
            <person name="Mosher R."/>
            <person name="Nagasaki H."/>
            <person name="Nakagami H."/>
            <person name="Naramoto S."/>
            <person name="Nishitani K."/>
            <person name="Ohtani M."/>
            <person name="Okamoto T."/>
            <person name="Okumura M."/>
            <person name="Phillips J."/>
            <person name="Pollak B."/>
            <person name="Reinders A."/>
            <person name="Roevekamp M."/>
            <person name="Sano R."/>
            <person name="Sawa S."/>
            <person name="Schmid M."/>
            <person name="Shirakawa M."/>
            <person name="Solano R."/>
            <person name="Spunde A."/>
            <person name="Suetsugu N."/>
            <person name="Sugano S."/>
            <person name="Sugiyama A."/>
            <person name="Sun R."/>
            <person name="Suzuki Y."/>
            <person name="Takenaka M."/>
            <person name="Takezawa D."/>
            <person name="Tomogane H."/>
            <person name="Tsuzuki M."/>
            <person name="Ueda T."/>
            <person name="Umeda M."/>
            <person name="Ward J."/>
            <person name="Watanabe Y."/>
            <person name="Yazaki K."/>
            <person name="Yokoyama R."/>
            <person name="Yoshitake Y."/>
            <person name="Yotsui I."/>
            <person name="Zachgo S."/>
            <person name="Schmutz J."/>
        </authorList>
    </citation>
    <scope>NUCLEOTIDE SEQUENCE [LARGE SCALE GENOMIC DNA]</scope>
    <source>
        <strain evidence="4">cv. B-3</strain>
    </source>
</reference>
<evidence type="ECO:0000256" key="1">
    <source>
        <dbReference type="SAM" id="MobiDB-lite"/>
    </source>
</evidence>
<feature type="compositionally biased region" description="Basic residues" evidence="1">
    <location>
        <begin position="358"/>
        <end position="374"/>
    </location>
</feature>
<dbReference type="PANTHER" id="PTHR31286">
    <property type="entry name" value="GLYCINE-RICH CELL WALL STRUCTURAL PROTEIN 1.8-LIKE"/>
    <property type="match status" value="1"/>
</dbReference>
<protein>
    <recommendedName>
        <fullName evidence="2">DUF4283 domain-containing protein</fullName>
    </recommendedName>
</protein>
<dbReference type="Proteomes" id="UP000264353">
    <property type="component" value="Chromosome A3"/>
</dbReference>
<dbReference type="Pfam" id="PF14111">
    <property type="entry name" value="DUF4283"/>
    <property type="match status" value="1"/>
</dbReference>
<sequence length="374" mass="41377">MVKGSSRLLQKSGDVSTLPSGEVCVKIPNKVIEKHKKSWDFFVLGQFYHEPPAQKLLHNVLNGIWSRYHRDISVTKMEGNSFLIRIPNVATRSRVIYQRLWQIQGQTMFVAKWEPGVVPEKPELTAAPIWLELRNVPLQFFNEDGLERIASLVGDPKVLHPDTANKTNLEVAKVLTLIDPRKPLPEMVNAQFENGEVARVGVSSPWMPQVCTHCKEIGHSFRRCKLAPKACSVCQSVAHAPENCPKARNKAPPVQNKKPPAPKAPAKPQQIYVKKSGSVAPPVHESLVKLVLPASISTLEEGECSSPVAAHEPPDPNSNEGLDTGSLSSSMEPDSSDISSPEENEDYDDEYGGYTKVLSKRQQKLLRGKGPKNL</sequence>
<dbReference type="EMBL" id="CM010630">
    <property type="protein sequence ID" value="RID72178.1"/>
    <property type="molecule type" value="Genomic_DNA"/>
</dbReference>
<dbReference type="GO" id="GO:0008270">
    <property type="term" value="F:zinc ion binding"/>
    <property type="evidence" value="ECO:0007669"/>
    <property type="project" value="InterPro"/>
</dbReference>
<organism evidence="3 4">
    <name type="scientific">Brassica campestris</name>
    <name type="common">Field mustard</name>
    <dbReference type="NCBI Taxonomy" id="3711"/>
    <lineage>
        <taxon>Eukaryota</taxon>
        <taxon>Viridiplantae</taxon>
        <taxon>Streptophyta</taxon>
        <taxon>Embryophyta</taxon>
        <taxon>Tracheophyta</taxon>
        <taxon>Spermatophyta</taxon>
        <taxon>Magnoliopsida</taxon>
        <taxon>eudicotyledons</taxon>
        <taxon>Gunneridae</taxon>
        <taxon>Pentapetalae</taxon>
        <taxon>rosids</taxon>
        <taxon>malvids</taxon>
        <taxon>Brassicales</taxon>
        <taxon>Brassicaceae</taxon>
        <taxon>Brassiceae</taxon>
        <taxon>Brassica</taxon>
    </lineage>
</organism>
<dbReference type="InterPro" id="IPR040256">
    <property type="entry name" value="At4g02000-like"/>
</dbReference>
<feature type="compositionally biased region" description="Acidic residues" evidence="1">
    <location>
        <begin position="340"/>
        <end position="351"/>
    </location>
</feature>
<name>A0A398A5F6_BRACM</name>
<feature type="region of interest" description="Disordered" evidence="1">
    <location>
        <begin position="303"/>
        <end position="374"/>
    </location>
</feature>
<dbReference type="Gene3D" id="4.10.60.10">
    <property type="entry name" value="Zinc finger, CCHC-type"/>
    <property type="match status" value="1"/>
</dbReference>
<dbReference type="GO" id="GO:0003676">
    <property type="term" value="F:nucleic acid binding"/>
    <property type="evidence" value="ECO:0007669"/>
    <property type="project" value="InterPro"/>
</dbReference>